<evidence type="ECO:0000313" key="4">
    <source>
        <dbReference type="Proteomes" id="UP000808337"/>
    </source>
</evidence>
<keyword evidence="2" id="KW-1133">Transmembrane helix</keyword>
<feature type="region of interest" description="Disordered" evidence="1">
    <location>
        <begin position="58"/>
        <end position="102"/>
    </location>
</feature>
<evidence type="ECO:0000256" key="2">
    <source>
        <dbReference type="SAM" id="Phobius"/>
    </source>
</evidence>
<feature type="region of interest" description="Disordered" evidence="1">
    <location>
        <begin position="124"/>
        <end position="196"/>
    </location>
</feature>
<feature type="compositionally biased region" description="Basic and acidic residues" evidence="1">
    <location>
        <begin position="124"/>
        <end position="142"/>
    </location>
</feature>
<dbReference type="Proteomes" id="UP000808337">
    <property type="component" value="Unassembled WGS sequence"/>
</dbReference>
<keyword evidence="2" id="KW-0472">Membrane</keyword>
<feature type="transmembrane region" description="Helical" evidence="2">
    <location>
        <begin position="20"/>
        <end position="40"/>
    </location>
</feature>
<reference evidence="3 4" key="1">
    <citation type="submission" date="2020-10" db="EMBL/GenBank/DDBJ databases">
        <title>Connecting structure to function with the recovery of over 1000 high-quality activated sludge metagenome-assembled genomes encoding full-length rRNA genes using long-read sequencing.</title>
        <authorList>
            <person name="Singleton C.M."/>
            <person name="Petriglieri F."/>
            <person name="Kristensen J.M."/>
            <person name="Kirkegaard R.H."/>
            <person name="Michaelsen T.Y."/>
            <person name="Andersen M.H."/>
            <person name="Karst S.M."/>
            <person name="Dueholm M.S."/>
            <person name="Nielsen P.H."/>
            <person name="Albertsen M."/>
        </authorList>
    </citation>
    <scope>NUCLEOTIDE SEQUENCE [LARGE SCALE GENOMIC DNA]</scope>
    <source>
        <strain evidence="3">Ribe_18-Q3-R11-54_MAXAC.273</strain>
    </source>
</reference>
<dbReference type="AlphaFoldDB" id="A0A9D7SSF7"/>
<feature type="compositionally biased region" description="Gly residues" evidence="1">
    <location>
        <begin position="150"/>
        <end position="160"/>
    </location>
</feature>
<evidence type="ECO:0000256" key="1">
    <source>
        <dbReference type="SAM" id="MobiDB-lite"/>
    </source>
</evidence>
<dbReference type="EMBL" id="JADKGY010000001">
    <property type="protein sequence ID" value="MBK9981421.1"/>
    <property type="molecule type" value="Genomic_DNA"/>
</dbReference>
<protein>
    <submittedName>
        <fullName evidence="3">Cell envelope integrity protein TolA</fullName>
    </submittedName>
</protein>
<name>A0A9D7SSF7_9BACT</name>
<keyword evidence="2" id="KW-0812">Transmembrane</keyword>
<proteinExistence type="predicted"/>
<evidence type="ECO:0000313" key="3">
    <source>
        <dbReference type="EMBL" id="MBK9981421.1"/>
    </source>
</evidence>
<sequence length="274" mass="29129">MVNTASYMGHGEQTTQGKGWIVSLVIHIVLVALLFLPMIANHIPPPVEEGLIVSLGLPDEGQGDKAPAMTAEQPKPENQSQPAEAVQEMTTRKPEKQVSSKVITSNEQNAVLVKEAEAKKQAQAEAQRKAAEEAKKQEEYNKTKKSYGDLLGGTGKGNTGKSGSQGDPNGDPNASALEGISKGSGRVGGGLGSRGVVHEPQINDRSQKTGRVVISVCVDKTGKVFKAEYTQKGSTTTDSELKDIARKAALQFKFTLSTIEQQCGTITVDFKVKG</sequence>
<comment type="caution">
    <text evidence="3">The sequence shown here is derived from an EMBL/GenBank/DDBJ whole genome shotgun (WGS) entry which is preliminary data.</text>
</comment>
<organism evidence="3 4">
    <name type="scientific">Candidatus Opimibacter skivensis</name>
    <dbReference type="NCBI Taxonomy" id="2982028"/>
    <lineage>
        <taxon>Bacteria</taxon>
        <taxon>Pseudomonadati</taxon>
        <taxon>Bacteroidota</taxon>
        <taxon>Saprospiria</taxon>
        <taxon>Saprospirales</taxon>
        <taxon>Saprospiraceae</taxon>
        <taxon>Candidatus Opimibacter</taxon>
    </lineage>
</organism>
<gene>
    <name evidence="3" type="ORF">IPP15_03175</name>
</gene>
<accession>A0A9D7SSF7</accession>